<protein>
    <submittedName>
        <fullName evidence="1">DUF4403 family protein</fullName>
    </submittedName>
</protein>
<name>A0A6M4IR17_9BACT</name>
<organism evidence="1 2">
    <name type="scientific">Gemmatimonas groenlandica</name>
    <dbReference type="NCBI Taxonomy" id="2732249"/>
    <lineage>
        <taxon>Bacteria</taxon>
        <taxon>Pseudomonadati</taxon>
        <taxon>Gemmatimonadota</taxon>
        <taxon>Gemmatimonadia</taxon>
        <taxon>Gemmatimonadales</taxon>
        <taxon>Gemmatimonadaceae</taxon>
        <taxon>Gemmatimonas</taxon>
    </lineage>
</organism>
<gene>
    <name evidence="1" type="ORF">HKW67_03770</name>
</gene>
<dbReference type="Proteomes" id="UP000500938">
    <property type="component" value="Chromosome"/>
</dbReference>
<dbReference type="EMBL" id="CP053085">
    <property type="protein sequence ID" value="QJR34691.1"/>
    <property type="molecule type" value="Genomic_DNA"/>
</dbReference>
<evidence type="ECO:0000313" key="1">
    <source>
        <dbReference type="EMBL" id="QJR34691.1"/>
    </source>
</evidence>
<proteinExistence type="predicted"/>
<dbReference type="AlphaFoldDB" id="A0A6M4IR17"/>
<keyword evidence="2" id="KW-1185">Reference proteome</keyword>
<dbReference type="PROSITE" id="PS51257">
    <property type="entry name" value="PROKAR_LIPOPROTEIN"/>
    <property type="match status" value="1"/>
</dbReference>
<sequence>MKQTDLLWKVALLATGFLSACRSESLTPSAPTSRPGMRNIPELPSMPVSIVDAPISYALEPALVALEQAVPTRFGDLEKRVQIPSNKRQAVAFAAKRTPFAVKFDGQKLTLTTTVSYTGRGWYKPVIGPTLSASCGTDDAPPRLNVVLSTDIGLNPAWVLESHSRVASLRAASSDVRDACLVTFLKIDVTDQVIRAVRPLLASKLPALDRKIAAFDVRKRVEKWYGMLQRPIRVRDSLWLELSPEQLRLGEFSLQDSALVATIRLYAHPRLVAGPQPIDPKSPLPPLSPALKEVGDSARIRIEGLLPYDVASSTLSRELIGRKFRRFGRSVRLDSIAVSPLDDGRVVLAVRVSGDIDGTAYLVGTPQLDQATRALIVPDLDFDVSTSNALVQGLAWLRKGDMVAQLRKQARFPLDTILEETRTKVEGALNRDLTSGVELSGTVRTGKLLDVLVHPRWLVVRAEAAGTLALAVDRPIKVKKKIGAAR</sequence>
<dbReference type="RefSeq" id="WP_171224119.1">
    <property type="nucleotide sequence ID" value="NZ_CP053085.1"/>
</dbReference>
<dbReference type="InterPro" id="IPR025515">
    <property type="entry name" value="DUF4403"/>
</dbReference>
<evidence type="ECO:0000313" key="2">
    <source>
        <dbReference type="Proteomes" id="UP000500938"/>
    </source>
</evidence>
<dbReference type="KEGG" id="ggr:HKW67_03770"/>
<dbReference type="Pfam" id="PF14356">
    <property type="entry name" value="DUF4403"/>
    <property type="match status" value="1"/>
</dbReference>
<reference evidence="1 2" key="1">
    <citation type="submission" date="2020-05" db="EMBL/GenBank/DDBJ databases">
        <title>Complete genome sequence of Gemmatimonas greenlandica TET16.</title>
        <authorList>
            <person name="Zeng Y."/>
        </authorList>
    </citation>
    <scope>NUCLEOTIDE SEQUENCE [LARGE SCALE GENOMIC DNA]</scope>
    <source>
        <strain evidence="1 2">TET16</strain>
    </source>
</reference>
<accession>A0A6M4IR17</accession>